<gene>
    <name evidence="1" type="ORF">KP014_01850</name>
    <name evidence="2" type="ORF">SAMN04487895_102293</name>
</gene>
<keyword evidence="4" id="KW-1185">Reference proteome</keyword>
<dbReference type="EMBL" id="FODH01000002">
    <property type="protein sequence ID" value="SEN70925.1"/>
    <property type="molecule type" value="Genomic_DNA"/>
</dbReference>
<dbReference type="Pfam" id="PF00702">
    <property type="entry name" value="Hydrolase"/>
    <property type="match status" value="1"/>
</dbReference>
<dbReference type="SFLD" id="SFLDG01129">
    <property type="entry name" value="C1.5:_HAD__Beta-PGM__Phosphata"/>
    <property type="match status" value="1"/>
</dbReference>
<name>A0A1H8IS41_9BACL</name>
<dbReference type="AlphaFoldDB" id="A0A1H8IS41"/>
<dbReference type="SFLD" id="SFLDS00003">
    <property type="entry name" value="Haloacid_Dehalogenase"/>
    <property type="match status" value="1"/>
</dbReference>
<dbReference type="Proteomes" id="UP000198809">
    <property type="component" value="Unassembled WGS sequence"/>
</dbReference>
<proteinExistence type="predicted"/>
<dbReference type="GO" id="GO:0006281">
    <property type="term" value="P:DNA repair"/>
    <property type="evidence" value="ECO:0007669"/>
    <property type="project" value="TreeGrafter"/>
</dbReference>
<dbReference type="RefSeq" id="WP_036597904.1">
    <property type="nucleotide sequence ID" value="NZ_CP076607.1"/>
</dbReference>
<reference evidence="1 4" key="2">
    <citation type="submission" date="2021-06" db="EMBL/GenBank/DDBJ databases">
        <title>Whole genome sequence of Paenibacillus sophorae DSM23020 for comparative genomics.</title>
        <authorList>
            <person name="Kim M.-J."/>
            <person name="Lee G."/>
            <person name="Shin J.-H."/>
        </authorList>
    </citation>
    <scope>NUCLEOTIDE SEQUENCE [LARGE SCALE GENOMIC DNA]</scope>
    <source>
        <strain evidence="1 4">DSM 23020</strain>
    </source>
</reference>
<protein>
    <submittedName>
        <fullName evidence="1">HAD family hydrolase</fullName>
    </submittedName>
    <submittedName>
        <fullName evidence="2">Putative hydrolase of the HAD superfamily</fullName>
    </submittedName>
</protein>
<dbReference type="NCBIfam" id="TIGR01549">
    <property type="entry name" value="HAD-SF-IA-v1"/>
    <property type="match status" value="1"/>
</dbReference>
<evidence type="ECO:0000313" key="3">
    <source>
        <dbReference type="Proteomes" id="UP000198809"/>
    </source>
</evidence>
<dbReference type="Proteomes" id="UP000683429">
    <property type="component" value="Chromosome"/>
</dbReference>
<organism evidence="2 3">
    <name type="scientific">Paenibacillus sophorae</name>
    <dbReference type="NCBI Taxonomy" id="1333845"/>
    <lineage>
        <taxon>Bacteria</taxon>
        <taxon>Bacillati</taxon>
        <taxon>Bacillota</taxon>
        <taxon>Bacilli</taxon>
        <taxon>Bacillales</taxon>
        <taxon>Paenibacillaceae</taxon>
        <taxon>Paenibacillus</taxon>
    </lineage>
</organism>
<dbReference type="GO" id="GO:0008967">
    <property type="term" value="F:phosphoglycolate phosphatase activity"/>
    <property type="evidence" value="ECO:0007669"/>
    <property type="project" value="TreeGrafter"/>
</dbReference>
<reference evidence="2 3" key="1">
    <citation type="submission" date="2016-10" db="EMBL/GenBank/DDBJ databases">
        <authorList>
            <person name="de Groot N.N."/>
        </authorList>
    </citation>
    <scope>NUCLEOTIDE SEQUENCE [LARGE SCALE GENOMIC DNA]</scope>
    <source>
        <strain evidence="2 3">CGMCC 1.10238</strain>
    </source>
</reference>
<dbReference type="EMBL" id="CP076607">
    <property type="protein sequence ID" value="QWU16048.1"/>
    <property type="molecule type" value="Genomic_DNA"/>
</dbReference>
<evidence type="ECO:0000313" key="2">
    <source>
        <dbReference type="EMBL" id="SEN70925.1"/>
    </source>
</evidence>
<accession>A0A1H8IS41</accession>
<dbReference type="InterPro" id="IPR023214">
    <property type="entry name" value="HAD_sf"/>
</dbReference>
<dbReference type="InterPro" id="IPR006439">
    <property type="entry name" value="HAD-SF_hydro_IA"/>
</dbReference>
<dbReference type="Gene3D" id="1.10.150.400">
    <property type="match status" value="1"/>
</dbReference>
<evidence type="ECO:0000313" key="1">
    <source>
        <dbReference type="EMBL" id="QWU16048.1"/>
    </source>
</evidence>
<dbReference type="STRING" id="1333845.SAMN04487895_102293"/>
<dbReference type="InterPro" id="IPR036412">
    <property type="entry name" value="HAD-like_sf"/>
</dbReference>
<dbReference type="PANTHER" id="PTHR43434:SF1">
    <property type="entry name" value="PHOSPHOGLYCOLATE PHOSPHATASE"/>
    <property type="match status" value="1"/>
</dbReference>
<dbReference type="PANTHER" id="PTHR43434">
    <property type="entry name" value="PHOSPHOGLYCOLATE PHOSPHATASE"/>
    <property type="match status" value="1"/>
</dbReference>
<sequence length="197" mass="23000">MEAIGFDLGETLIYYNNVPQSWKGLYRRALSKIVHELGIVSNGELLNKAEDVLSRYNTRIHPREHEVTDIEIFNDILNVWELDNQYVTRAISVFFDFFQQESKVYEETKEILKALKVRNIRIGILTDVPYGMNKTLVLRDIEPIKDYVDVVITSVDVGYRKPRPEGFIKLAKELKTETTKMIYVGNELKDIELMRLL</sequence>
<dbReference type="Gene3D" id="3.40.50.1000">
    <property type="entry name" value="HAD superfamily/HAD-like"/>
    <property type="match status" value="1"/>
</dbReference>
<dbReference type="InterPro" id="IPR050155">
    <property type="entry name" value="HAD-like_hydrolase_sf"/>
</dbReference>
<keyword evidence="2" id="KW-0378">Hydrolase</keyword>
<evidence type="ECO:0000313" key="4">
    <source>
        <dbReference type="Proteomes" id="UP000683429"/>
    </source>
</evidence>
<dbReference type="SUPFAM" id="SSF56784">
    <property type="entry name" value="HAD-like"/>
    <property type="match status" value="1"/>
</dbReference>